<keyword evidence="1" id="KW-1133">Transmembrane helix</keyword>
<feature type="transmembrane region" description="Helical" evidence="1">
    <location>
        <begin position="36"/>
        <end position="55"/>
    </location>
</feature>
<feature type="transmembrane region" description="Helical" evidence="1">
    <location>
        <begin position="7"/>
        <end position="24"/>
    </location>
</feature>
<dbReference type="OrthoDB" id="7869559at2"/>
<keyword evidence="1" id="KW-0472">Membrane</keyword>
<dbReference type="Proteomes" id="UP000253370">
    <property type="component" value="Unassembled WGS sequence"/>
</dbReference>
<dbReference type="EMBL" id="QNTQ01000006">
    <property type="protein sequence ID" value="RBI85593.1"/>
    <property type="molecule type" value="Genomic_DNA"/>
</dbReference>
<proteinExistence type="predicted"/>
<keyword evidence="1" id="KW-0812">Transmembrane</keyword>
<dbReference type="AlphaFoldDB" id="A0A365U974"/>
<protein>
    <submittedName>
        <fullName evidence="2">Uncharacterized protein</fullName>
    </submittedName>
</protein>
<gene>
    <name evidence="2" type="ORF">DRV85_07610</name>
</gene>
<accession>A0A365U974</accession>
<evidence type="ECO:0000256" key="1">
    <source>
        <dbReference type="SAM" id="Phobius"/>
    </source>
</evidence>
<organism evidence="2 3">
    <name type="scientific">Rhodosalinus halophilus</name>
    <dbReference type="NCBI Taxonomy" id="2259333"/>
    <lineage>
        <taxon>Bacteria</taxon>
        <taxon>Pseudomonadati</taxon>
        <taxon>Pseudomonadota</taxon>
        <taxon>Alphaproteobacteria</taxon>
        <taxon>Rhodobacterales</taxon>
        <taxon>Paracoccaceae</taxon>
        <taxon>Rhodosalinus</taxon>
    </lineage>
</organism>
<name>A0A365U974_9RHOB</name>
<sequence>MAKLIAIVNVVAWSGFWAFGYLALTSGGLSSGQVVIAALIAFAGLVTGVAAWIWIARRAEETGYAPRSGPLPAEVREAAQAKWEDGDALP</sequence>
<dbReference type="RefSeq" id="WP_113288851.1">
    <property type="nucleotide sequence ID" value="NZ_QNTQ01000006.1"/>
</dbReference>
<evidence type="ECO:0000313" key="2">
    <source>
        <dbReference type="EMBL" id="RBI85593.1"/>
    </source>
</evidence>
<reference evidence="2 3" key="1">
    <citation type="submission" date="2018-07" db="EMBL/GenBank/DDBJ databases">
        <title>Rhodosalinus sp. strain E84T genomic sequence and assembly.</title>
        <authorList>
            <person name="Liu Z.-W."/>
            <person name="Lu D.-C."/>
        </authorList>
    </citation>
    <scope>NUCLEOTIDE SEQUENCE [LARGE SCALE GENOMIC DNA]</scope>
    <source>
        <strain evidence="2 3">E84</strain>
    </source>
</reference>
<evidence type="ECO:0000313" key="3">
    <source>
        <dbReference type="Proteomes" id="UP000253370"/>
    </source>
</evidence>
<comment type="caution">
    <text evidence="2">The sequence shown here is derived from an EMBL/GenBank/DDBJ whole genome shotgun (WGS) entry which is preliminary data.</text>
</comment>
<keyword evidence="3" id="KW-1185">Reference proteome</keyword>